<dbReference type="AlphaFoldDB" id="A0A9W6Q7Y1"/>
<sequence length="176" mass="18473">MPKGWERLVRWIVGLVALAVLALIGTEVVRWATDPGPPLGDERACAGTGVPLRQALAVTGLDLPAGAQDVHYLAQEDPATGRVSLSLVLRTTRSAMTDYLASHGIAVDRPGSLDDPRYSRVDTGMDPDLCGGVLRTPAVLLPLPAGDGTTANAVVELDDSDAIRADTTVIMHASTR</sequence>
<organism evidence="1 2">
    <name type="scientific">Kitasatospora phosalacinea</name>
    <dbReference type="NCBI Taxonomy" id="2065"/>
    <lineage>
        <taxon>Bacteria</taxon>
        <taxon>Bacillati</taxon>
        <taxon>Actinomycetota</taxon>
        <taxon>Actinomycetes</taxon>
        <taxon>Kitasatosporales</taxon>
        <taxon>Streptomycetaceae</taxon>
        <taxon>Kitasatospora</taxon>
    </lineage>
</organism>
<dbReference type="EMBL" id="BSSA01000012">
    <property type="protein sequence ID" value="GLW71399.1"/>
    <property type="molecule type" value="Genomic_DNA"/>
</dbReference>
<accession>A0A9W6Q7Y1</accession>
<reference evidence="1" key="1">
    <citation type="submission" date="2023-02" db="EMBL/GenBank/DDBJ databases">
        <title>Kitasatospora phosalacinea NBRC 14627.</title>
        <authorList>
            <person name="Ichikawa N."/>
            <person name="Sato H."/>
            <person name="Tonouchi N."/>
        </authorList>
    </citation>
    <scope>NUCLEOTIDE SEQUENCE</scope>
    <source>
        <strain evidence="1">NBRC 14627</strain>
    </source>
</reference>
<evidence type="ECO:0000313" key="1">
    <source>
        <dbReference type="EMBL" id="GLW71399.1"/>
    </source>
</evidence>
<gene>
    <name evidence="1" type="ORF">Kpho02_36980</name>
</gene>
<dbReference type="RefSeq" id="WP_285737170.1">
    <property type="nucleotide sequence ID" value="NZ_BSSA01000012.1"/>
</dbReference>
<name>A0A9W6Q7Y1_9ACTN</name>
<protein>
    <submittedName>
        <fullName evidence="1">Uncharacterized protein</fullName>
    </submittedName>
</protein>
<proteinExistence type="predicted"/>
<dbReference type="Proteomes" id="UP001165041">
    <property type="component" value="Unassembled WGS sequence"/>
</dbReference>
<evidence type="ECO:0000313" key="2">
    <source>
        <dbReference type="Proteomes" id="UP001165041"/>
    </source>
</evidence>
<comment type="caution">
    <text evidence="1">The sequence shown here is derived from an EMBL/GenBank/DDBJ whole genome shotgun (WGS) entry which is preliminary data.</text>
</comment>